<dbReference type="AlphaFoldDB" id="A0A1Y2CY57"/>
<evidence type="ECO:0000256" key="1">
    <source>
        <dbReference type="ARBA" id="ARBA00038101"/>
    </source>
</evidence>
<dbReference type="InterPro" id="IPR011990">
    <property type="entry name" value="TPR-like_helical_dom_sf"/>
</dbReference>
<dbReference type="SMART" id="SM00671">
    <property type="entry name" value="SEL1"/>
    <property type="match status" value="4"/>
</dbReference>
<accession>A0A1Y2CY57</accession>
<comment type="caution">
    <text evidence="3">The sequence shown here is derived from an EMBL/GenBank/DDBJ whole genome shotgun (WGS) entry which is preliminary data.</text>
</comment>
<comment type="similarity">
    <text evidence="1">Belongs to the sel-1 family.</text>
</comment>
<keyword evidence="4" id="KW-1185">Reference proteome</keyword>
<dbReference type="Proteomes" id="UP000193642">
    <property type="component" value="Unassembled WGS sequence"/>
</dbReference>
<evidence type="ECO:0000256" key="2">
    <source>
        <dbReference type="SAM" id="MobiDB-lite"/>
    </source>
</evidence>
<name>A0A1Y2CY57_9FUNG</name>
<dbReference type="EMBL" id="MCGO01000005">
    <property type="protein sequence ID" value="ORY51275.1"/>
    <property type="molecule type" value="Genomic_DNA"/>
</dbReference>
<dbReference type="STRING" id="329046.A0A1Y2CY57"/>
<dbReference type="InterPro" id="IPR050767">
    <property type="entry name" value="Sel1_AlgK"/>
</dbReference>
<dbReference type="PANTHER" id="PTHR11102:SF160">
    <property type="entry name" value="ERAD-ASSOCIATED E3 UBIQUITIN-PROTEIN LIGASE COMPONENT HRD3"/>
    <property type="match status" value="1"/>
</dbReference>
<feature type="compositionally biased region" description="Polar residues" evidence="2">
    <location>
        <begin position="99"/>
        <end position="134"/>
    </location>
</feature>
<dbReference type="Gene3D" id="1.25.40.10">
    <property type="entry name" value="Tetratricopeptide repeat domain"/>
    <property type="match status" value="2"/>
</dbReference>
<dbReference type="PANTHER" id="PTHR11102">
    <property type="entry name" value="SEL-1-LIKE PROTEIN"/>
    <property type="match status" value="1"/>
</dbReference>
<organism evidence="3 4">
    <name type="scientific">Rhizoclosmatium globosum</name>
    <dbReference type="NCBI Taxonomy" id="329046"/>
    <lineage>
        <taxon>Eukaryota</taxon>
        <taxon>Fungi</taxon>
        <taxon>Fungi incertae sedis</taxon>
        <taxon>Chytridiomycota</taxon>
        <taxon>Chytridiomycota incertae sedis</taxon>
        <taxon>Chytridiomycetes</taxon>
        <taxon>Chytridiales</taxon>
        <taxon>Chytriomycetaceae</taxon>
        <taxon>Rhizoclosmatium</taxon>
    </lineage>
</organism>
<proteinExistence type="inferred from homology"/>
<gene>
    <name evidence="3" type="ORF">BCR33DRAFT_712378</name>
</gene>
<dbReference type="InterPro" id="IPR006597">
    <property type="entry name" value="Sel1-like"/>
</dbReference>
<sequence>MKAWENGNNKEAALALGEAFTKGVGVAPDPTKAVKWYTRAWEAGGYSEAAFAIGLANATGFTPGAVDPSAWSASHASDGRKNVNEVLNKRSEKSGGQDIPNNGNQQADGSPSTTAANLKQDATSIKSGSSSTRPDSPAIVDSKTQLNPPPPTNTLNSPLLKNFSAFKQDVGQAAMWYKKASDLGHSRACNNLGELYMTGRGVQRNDVTGFSMFRRAAMAGLAEAEYNMGRCCREGRGCNRNEEQAIMWFKRAEAQGIKEATKALAQGAPE</sequence>
<dbReference type="SUPFAM" id="SSF81901">
    <property type="entry name" value="HCP-like"/>
    <property type="match status" value="2"/>
</dbReference>
<evidence type="ECO:0000313" key="3">
    <source>
        <dbReference type="EMBL" id="ORY51275.1"/>
    </source>
</evidence>
<reference evidence="3 4" key="1">
    <citation type="submission" date="2016-07" db="EMBL/GenBank/DDBJ databases">
        <title>Pervasive Adenine N6-methylation of Active Genes in Fungi.</title>
        <authorList>
            <consortium name="DOE Joint Genome Institute"/>
            <person name="Mondo S.J."/>
            <person name="Dannebaum R.O."/>
            <person name="Kuo R.C."/>
            <person name="Labutti K."/>
            <person name="Haridas S."/>
            <person name="Kuo A."/>
            <person name="Salamov A."/>
            <person name="Ahrendt S.R."/>
            <person name="Lipzen A."/>
            <person name="Sullivan W."/>
            <person name="Andreopoulos W.B."/>
            <person name="Clum A."/>
            <person name="Lindquist E."/>
            <person name="Daum C."/>
            <person name="Ramamoorthy G.K."/>
            <person name="Gryganskyi A."/>
            <person name="Culley D."/>
            <person name="Magnuson J.K."/>
            <person name="James T.Y."/>
            <person name="O'Malley M.A."/>
            <person name="Stajich J.E."/>
            <person name="Spatafora J.W."/>
            <person name="Visel A."/>
            <person name="Grigoriev I.V."/>
        </authorList>
    </citation>
    <scope>NUCLEOTIDE SEQUENCE [LARGE SCALE GENOMIC DNA]</scope>
    <source>
        <strain evidence="3 4">JEL800</strain>
    </source>
</reference>
<evidence type="ECO:0000313" key="4">
    <source>
        <dbReference type="Proteomes" id="UP000193642"/>
    </source>
</evidence>
<dbReference type="Pfam" id="PF08238">
    <property type="entry name" value="Sel1"/>
    <property type="match status" value="4"/>
</dbReference>
<protein>
    <submittedName>
        <fullName evidence="3">HCP-like protein</fullName>
    </submittedName>
</protein>
<dbReference type="OrthoDB" id="2145777at2759"/>
<feature type="region of interest" description="Disordered" evidence="2">
    <location>
        <begin position="91"/>
        <end position="158"/>
    </location>
</feature>